<dbReference type="PANTHER" id="PTHR11692">
    <property type="entry name" value="BIFUNCTIONAL PURINE BIOSYNTHESIS PROTEIN PURH"/>
    <property type="match status" value="1"/>
</dbReference>
<dbReference type="SMART" id="SM00851">
    <property type="entry name" value="MGS"/>
    <property type="match status" value="1"/>
</dbReference>
<keyword evidence="7 10" id="KW-0511">Multifunctional enzyme</keyword>
<evidence type="ECO:0000259" key="11">
    <source>
        <dbReference type="PROSITE" id="PS51855"/>
    </source>
</evidence>
<evidence type="ECO:0000256" key="8">
    <source>
        <dbReference type="ARBA" id="ARBA00050488"/>
    </source>
</evidence>
<evidence type="ECO:0000256" key="1">
    <source>
        <dbReference type="ARBA" id="ARBA00004844"/>
    </source>
</evidence>
<evidence type="ECO:0000256" key="5">
    <source>
        <dbReference type="ARBA" id="ARBA00022755"/>
    </source>
</evidence>
<dbReference type="RefSeq" id="WP_128700988.1">
    <property type="nucleotide sequence ID" value="NZ_CP019384.1"/>
</dbReference>
<evidence type="ECO:0000313" key="12">
    <source>
        <dbReference type="EMBL" id="QAT18070.1"/>
    </source>
</evidence>
<dbReference type="Gene3D" id="3.40.140.20">
    <property type="match status" value="2"/>
</dbReference>
<dbReference type="Pfam" id="PF01808">
    <property type="entry name" value="AICARFT_IMPCHas"/>
    <property type="match status" value="1"/>
</dbReference>
<dbReference type="InterPro" id="IPR011607">
    <property type="entry name" value="MGS-like_dom"/>
</dbReference>
<comment type="domain">
    <text evidence="10">The IMP cyclohydrolase activity resides in the N-terminal region.</text>
</comment>
<name>A0A410P7B0_VELA1</name>
<dbReference type="KEGG" id="vai:BU251_08030"/>
<dbReference type="PANTHER" id="PTHR11692:SF0">
    <property type="entry name" value="BIFUNCTIONAL PURINE BIOSYNTHESIS PROTEIN ATIC"/>
    <property type="match status" value="1"/>
</dbReference>
<keyword evidence="13" id="KW-1185">Reference proteome</keyword>
<feature type="domain" description="MGS-like" evidence="11">
    <location>
        <begin position="1"/>
        <end position="146"/>
    </location>
</feature>
<dbReference type="Proteomes" id="UP000287243">
    <property type="component" value="Chromosome"/>
</dbReference>
<dbReference type="GO" id="GO:0005829">
    <property type="term" value="C:cytosol"/>
    <property type="evidence" value="ECO:0007669"/>
    <property type="project" value="TreeGrafter"/>
</dbReference>
<keyword evidence="6 10" id="KW-0378">Hydrolase</keyword>
<comment type="similarity">
    <text evidence="3 10">Belongs to the PurH family.</text>
</comment>
<dbReference type="Gene3D" id="3.40.50.1380">
    <property type="entry name" value="Methylglyoxal synthase-like domain"/>
    <property type="match status" value="1"/>
</dbReference>
<comment type="pathway">
    <text evidence="2 10">Purine metabolism; IMP biosynthesis via de novo pathway; 5-formamido-1-(5-phospho-D-ribosyl)imidazole-4-carboxamide from 5-amino-1-(5-phospho-D-ribosyl)imidazole-4-carboxamide (10-formyl THF route): step 1/1.</text>
</comment>
<dbReference type="SMART" id="SM00798">
    <property type="entry name" value="AICARFT_IMPCHas"/>
    <property type="match status" value="1"/>
</dbReference>
<reference evidence="12 13" key="1">
    <citation type="submission" date="2017-01" db="EMBL/GenBank/DDBJ databases">
        <title>First insights into the biology of 'candidatus Vampirococcus archaeovorus'.</title>
        <authorList>
            <person name="Kizina J."/>
            <person name="Jordan S."/>
            <person name="Stueber K."/>
            <person name="Reinhardt R."/>
            <person name="Harder J."/>
        </authorList>
    </citation>
    <scope>NUCLEOTIDE SEQUENCE [LARGE SCALE GENOMIC DNA]</scope>
    <source>
        <strain evidence="12 13">LiM</strain>
    </source>
</reference>
<dbReference type="CDD" id="cd01421">
    <property type="entry name" value="IMPCH"/>
    <property type="match status" value="1"/>
</dbReference>
<dbReference type="NCBIfam" id="NF002049">
    <property type="entry name" value="PRK00881.1"/>
    <property type="match status" value="1"/>
</dbReference>
<dbReference type="OrthoDB" id="9802065at2"/>
<comment type="catalytic activity">
    <reaction evidence="8 10">
        <text>(6R)-10-formyltetrahydrofolate + 5-amino-1-(5-phospho-beta-D-ribosyl)imidazole-4-carboxamide = 5-formamido-1-(5-phospho-D-ribosyl)imidazole-4-carboxamide + (6S)-5,6,7,8-tetrahydrofolate</text>
        <dbReference type="Rhea" id="RHEA:22192"/>
        <dbReference type="ChEBI" id="CHEBI:57453"/>
        <dbReference type="ChEBI" id="CHEBI:58467"/>
        <dbReference type="ChEBI" id="CHEBI:58475"/>
        <dbReference type="ChEBI" id="CHEBI:195366"/>
        <dbReference type="EC" id="2.1.2.3"/>
    </reaction>
</comment>
<dbReference type="HAMAP" id="MF_00139">
    <property type="entry name" value="PurH"/>
    <property type="match status" value="1"/>
</dbReference>
<keyword evidence="5 10" id="KW-0658">Purine biosynthesis</keyword>
<dbReference type="PIRSF" id="PIRSF000414">
    <property type="entry name" value="AICARFT_IMPCHas"/>
    <property type="match status" value="1"/>
</dbReference>
<dbReference type="InterPro" id="IPR024051">
    <property type="entry name" value="AICAR_Tfase_dup_dom_sf"/>
</dbReference>
<comment type="catalytic activity">
    <reaction evidence="9 10">
        <text>IMP + H2O = 5-formamido-1-(5-phospho-D-ribosyl)imidazole-4-carboxamide</text>
        <dbReference type="Rhea" id="RHEA:18445"/>
        <dbReference type="ChEBI" id="CHEBI:15377"/>
        <dbReference type="ChEBI" id="CHEBI:58053"/>
        <dbReference type="ChEBI" id="CHEBI:58467"/>
        <dbReference type="EC" id="3.5.4.10"/>
    </reaction>
</comment>
<dbReference type="FunFam" id="3.40.140.20:FF:000001">
    <property type="entry name" value="Bifunctional purine biosynthesis protein PurH"/>
    <property type="match status" value="1"/>
</dbReference>
<comment type="pathway">
    <text evidence="1 10">Purine metabolism; IMP biosynthesis via de novo pathway; IMP from 5-formamido-1-(5-phospho-D-ribosyl)imidazole-4-carboxamide: step 1/1.</text>
</comment>
<dbReference type="UniPathway" id="UPA00074">
    <property type="reaction ID" value="UER00133"/>
</dbReference>
<evidence type="ECO:0000256" key="7">
    <source>
        <dbReference type="ARBA" id="ARBA00023268"/>
    </source>
</evidence>
<evidence type="ECO:0000313" key="13">
    <source>
        <dbReference type="Proteomes" id="UP000287243"/>
    </source>
</evidence>
<dbReference type="GO" id="GO:0004643">
    <property type="term" value="F:phosphoribosylaminoimidazolecarboxamide formyltransferase activity"/>
    <property type="evidence" value="ECO:0007669"/>
    <property type="project" value="UniProtKB-UniRule"/>
</dbReference>
<dbReference type="SUPFAM" id="SSF52335">
    <property type="entry name" value="Methylglyoxal synthase-like"/>
    <property type="match status" value="1"/>
</dbReference>
<evidence type="ECO:0000256" key="3">
    <source>
        <dbReference type="ARBA" id="ARBA00007667"/>
    </source>
</evidence>
<dbReference type="InterPro" id="IPR036914">
    <property type="entry name" value="MGS-like_dom_sf"/>
</dbReference>
<dbReference type="EC" id="2.1.2.3" evidence="10"/>
<dbReference type="Pfam" id="PF02142">
    <property type="entry name" value="MGS"/>
    <property type="match status" value="1"/>
</dbReference>
<evidence type="ECO:0000256" key="4">
    <source>
        <dbReference type="ARBA" id="ARBA00022679"/>
    </source>
</evidence>
<dbReference type="SUPFAM" id="SSF53927">
    <property type="entry name" value="Cytidine deaminase-like"/>
    <property type="match status" value="1"/>
</dbReference>
<dbReference type="AlphaFoldDB" id="A0A410P7B0"/>
<protein>
    <recommendedName>
        <fullName evidence="10">Bifunctional purine biosynthesis protein PurH</fullName>
    </recommendedName>
    <domain>
        <recommendedName>
            <fullName evidence="10">Phosphoribosylaminoimidazolecarboxamide formyltransferase</fullName>
            <ecNumber evidence="10">2.1.2.3</ecNumber>
        </recommendedName>
        <alternativeName>
            <fullName evidence="10">AICAR transformylase</fullName>
        </alternativeName>
    </domain>
    <domain>
        <recommendedName>
            <fullName evidence="10">IMP cyclohydrolase</fullName>
            <ecNumber evidence="10">3.5.4.10</ecNumber>
        </recommendedName>
        <alternativeName>
            <fullName evidence="10">ATIC</fullName>
        </alternativeName>
        <alternativeName>
            <fullName evidence="10">IMP synthase</fullName>
        </alternativeName>
        <alternativeName>
            <fullName evidence="10">Inosinicase</fullName>
        </alternativeName>
    </domain>
</protein>
<dbReference type="InterPro" id="IPR002695">
    <property type="entry name" value="PurH-like"/>
</dbReference>
<sequence>MKIKRALISVSDKTGVVELAKVLSDFGVEIVSTGGTARALKEAGIDVVEMSDYTGFPEMLDGRVKTLHPKIHGGLLARRDNPEHLKQAESCGIGLIDMVVVNLYPFEKTVAKAGVTEEEAIENIDIGGPSMLRSAAKNHASVAVVSRPQVYPSIIEALKENDGCLPVSLLKSLAADVFELTARYDAAIAQYLRGPQDRFPGRLDVVLSKAASLRYGENPHQEAGLYRWEGSESAATLVNAKQLHGKELSFNNYLDLNAALENIRGFVRPCACIVKHTNPTGVAQAKTLDRAFHDAWQSDPLSAFGGIVGLNRPVDAKTARALLKSGFLECILAPAYEPAALALLKAKKNLRLLQMAAGVSADPQAWDAKRIDGGFLVQDKDARDAAAKDLKVVTHKKPTRAQMISLLFAWEVVKHVKSNAIVLAHGTATVGIGMGETSRVDSMFMAVKRAGRRSRGAVLASDAFFPKSDNVALAKKAGIRAVIQPGGSIADEEIIRAADKAGIAMVVTGVRHFKH</sequence>
<accession>A0A410P7B0</accession>
<proteinExistence type="inferred from homology"/>
<dbReference type="PROSITE" id="PS51855">
    <property type="entry name" value="MGS"/>
    <property type="match status" value="1"/>
</dbReference>
<evidence type="ECO:0000256" key="6">
    <source>
        <dbReference type="ARBA" id="ARBA00022801"/>
    </source>
</evidence>
<evidence type="ECO:0000256" key="10">
    <source>
        <dbReference type="HAMAP-Rule" id="MF_00139"/>
    </source>
</evidence>
<dbReference type="EC" id="3.5.4.10" evidence="10"/>
<dbReference type="InterPro" id="IPR016193">
    <property type="entry name" value="Cytidine_deaminase-like"/>
</dbReference>
<dbReference type="NCBIfam" id="TIGR00355">
    <property type="entry name" value="purH"/>
    <property type="match status" value="1"/>
</dbReference>
<evidence type="ECO:0000256" key="9">
    <source>
        <dbReference type="ARBA" id="ARBA00050687"/>
    </source>
</evidence>
<organism evidence="12 13">
    <name type="scientific">Velamenicoccus archaeovorus</name>
    <dbReference type="NCBI Taxonomy" id="1930593"/>
    <lineage>
        <taxon>Bacteria</taxon>
        <taxon>Pseudomonadati</taxon>
        <taxon>Candidatus Omnitrophota</taxon>
        <taxon>Candidatus Velamenicoccus</taxon>
    </lineage>
</organism>
<dbReference type="GO" id="GO:0003937">
    <property type="term" value="F:IMP cyclohydrolase activity"/>
    <property type="evidence" value="ECO:0007669"/>
    <property type="project" value="UniProtKB-UniRule"/>
</dbReference>
<dbReference type="GO" id="GO:0006189">
    <property type="term" value="P:'de novo' IMP biosynthetic process"/>
    <property type="evidence" value="ECO:0007669"/>
    <property type="project" value="UniProtKB-UniRule"/>
</dbReference>
<dbReference type="FunFam" id="3.40.50.1380:FF:000001">
    <property type="entry name" value="Bifunctional purine biosynthesis protein PurH"/>
    <property type="match status" value="1"/>
</dbReference>
<keyword evidence="4 10" id="KW-0808">Transferase</keyword>
<dbReference type="EMBL" id="CP019384">
    <property type="protein sequence ID" value="QAT18070.1"/>
    <property type="molecule type" value="Genomic_DNA"/>
</dbReference>
<gene>
    <name evidence="10" type="primary">purH</name>
    <name evidence="12" type="ORF">BU251_08030</name>
</gene>
<evidence type="ECO:0000256" key="2">
    <source>
        <dbReference type="ARBA" id="ARBA00004954"/>
    </source>
</evidence>